<dbReference type="InterPro" id="IPR003593">
    <property type="entry name" value="AAA+_ATPase"/>
</dbReference>
<feature type="domain" description="AAA+ ATPase" evidence="1">
    <location>
        <begin position="227"/>
        <end position="399"/>
    </location>
</feature>
<accession>A0ABT4RNF2</accession>
<dbReference type="RefSeq" id="WP_238932020.1">
    <property type="nucleotide sequence ID" value="NZ_JAPCID010000033.1"/>
</dbReference>
<protein>
    <submittedName>
        <fullName evidence="2">NERD domain-containing protein</fullName>
    </submittedName>
</protein>
<keyword evidence="3" id="KW-1185">Reference proteome</keyword>
<dbReference type="Pfam" id="PF13538">
    <property type="entry name" value="UvrD_C_2"/>
    <property type="match status" value="1"/>
</dbReference>
<dbReference type="Pfam" id="PF13604">
    <property type="entry name" value="AAA_30"/>
    <property type="match status" value="1"/>
</dbReference>
<evidence type="ECO:0000259" key="1">
    <source>
        <dbReference type="SMART" id="SM00382"/>
    </source>
</evidence>
<comment type="caution">
    <text evidence="2">The sequence shown here is derived from an EMBL/GenBank/DDBJ whole genome shotgun (WGS) entry which is preliminary data.</text>
</comment>
<dbReference type="SUPFAM" id="SSF52540">
    <property type="entry name" value="P-loop containing nucleoside triphosphate hydrolases"/>
    <property type="match status" value="1"/>
</dbReference>
<dbReference type="Pfam" id="PF08378">
    <property type="entry name" value="NERD"/>
    <property type="match status" value="1"/>
</dbReference>
<sequence>MIPAAIGPDTASPGEQELFRRFRDDPATEGWTVLHSFNLPRHISQMRGEADFVVIAPGLGMLCLEVKAHRRVSREADGRWRLGNDPLTTRSPFKQAEDNMYSLLRVLRERRRAEADAVIAWAAVAFTHVDFREPAVEWNEWEVIDNRDLRRASIGELVTRVLAKARACLPHKAIEGVPSRRECDVIVAALRPAFEVAQPAARRRDEAAAELLSYTEEQYAALDGMSRNPRVVFEGPAGTGKTLLALEAARRASAEGERVLLVCFNRLLGAWISEQAKELTGVTAGTLHTHMLRAAGAVQPQAATEAWFRDELPDLAVSALLEQDGGGTYDRLVVDEAQDLLRDTYLDFLDLRLAGGLSSGRWTFFGDFERQALFDAANVSLDEFLAARSSIPVYALRANCRNTPRIARWVTMLSELTPAYAAVRRPDGGPAPRVRYFTGADDEAQEVQAVLAELYAAGAEGRDIVLLSPVRDCVAKRLPSPWKDRLQPYGQDRGRNLIGYATVQAFKGLEAPIVLVTDITEVHGDRARSLFYTATTRPTEQLHVFADAVLRDEILDLMDRFNAEEPHA</sequence>
<dbReference type="InterPro" id="IPR011528">
    <property type="entry name" value="NERD"/>
</dbReference>
<evidence type="ECO:0000313" key="3">
    <source>
        <dbReference type="Proteomes" id="UP001147700"/>
    </source>
</evidence>
<name>A0ABT4RNF2_9ACTN</name>
<dbReference type="InterPro" id="IPR027785">
    <property type="entry name" value="UvrD-like_helicase_C"/>
</dbReference>
<dbReference type="Gene3D" id="3.40.50.300">
    <property type="entry name" value="P-loop containing nucleotide triphosphate hydrolases"/>
    <property type="match status" value="2"/>
</dbReference>
<evidence type="ECO:0000313" key="2">
    <source>
        <dbReference type="EMBL" id="MDA0140092.1"/>
    </source>
</evidence>
<organism evidence="2 3">
    <name type="scientific">Solirubrobacter deserti</name>
    <dbReference type="NCBI Taxonomy" id="2282478"/>
    <lineage>
        <taxon>Bacteria</taxon>
        <taxon>Bacillati</taxon>
        <taxon>Actinomycetota</taxon>
        <taxon>Thermoleophilia</taxon>
        <taxon>Solirubrobacterales</taxon>
        <taxon>Solirubrobacteraceae</taxon>
        <taxon>Solirubrobacter</taxon>
    </lineage>
</organism>
<dbReference type="SMART" id="SM00382">
    <property type="entry name" value="AAA"/>
    <property type="match status" value="1"/>
</dbReference>
<gene>
    <name evidence="2" type="ORF">OJ962_21495</name>
</gene>
<dbReference type="EMBL" id="JAPCID010000033">
    <property type="protein sequence ID" value="MDA0140092.1"/>
    <property type="molecule type" value="Genomic_DNA"/>
</dbReference>
<reference evidence="2" key="1">
    <citation type="submission" date="2022-10" db="EMBL/GenBank/DDBJ databases">
        <title>The WGS of Solirubrobacter sp. CPCC 204708.</title>
        <authorList>
            <person name="Jiang Z."/>
        </authorList>
    </citation>
    <scope>NUCLEOTIDE SEQUENCE</scope>
    <source>
        <strain evidence="2">CPCC 204708</strain>
    </source>
</reference>
<dbReference type="InterPro" id="IPR027417">
    <property type="entry name" value="P-loop_NTPase"/>
</dbReference>
<dbReference type="Proteomes" id="UP001147700">
    <property type="component" value="Unassembled WGS sequence"/>
</dbReference>
<proteinExistence type="predicted"/>